<sequence>MKALPDPSPDDTSGVWPSIPFKENTSLPGGLNRPQ</sequence>
<feature type="non-terminal residue" evidence="2">
    <location>
        <position position="35"/>
    </location>
</feature>
<protein>
    <submittedName>
        <fullName evidence="2">Uncharacterized protein</fullName>
    </submittedName>
</protein>
<dbReference type="AlphaFoldDB" id="A0A699TKA3"/>
<reference evidence="2" key="1">
    <citation type="journal article" date="2019" name="Sci. Rep.">
        <title>Draft genome of Tanacetum cinerariifolium, the natural source of mosquito coil.</title>
        <authorList>
            <person name="Yamashiro T."/>
            <person name="Shiraishi A."/>
            <person name="Satake H."/>
            <person name="Nakayama K."/>
        </authorList>
    </citation>
    <scope>NUCLEOTIDE SEQUENCE</scope>
</reference>
<evidence type="ECO:0000256" key="1">
    <source>
        <dbReference type="SAM" id="MobiDB-lite"/>
    </source>
</evidence>
<evidence type="ECO:0000313" key="2">
    <source>
        <dbReference type="EMBL" id="GFD09709.1"/>
    </source>
</evidence>
<gene>
    <name evidence="2" type="ORF">Tci_881678</name>
</gene>
<dbReference type="EMBL" id="BKCJ011247373">
    <property type="protein sequence ID" value="GFD09709.1"/>
    <property type="molecule type" value="Genomic_DNA"/>
</dbReference>
<name>A0A699TKA3_TANCI</name>
<organism evidence="2">
    <name type="scientific">Tanacetum cinerariifolium</name>
    <name type="common">Dalmatian daisy</name>
    <name type="synonym">Chrysanthemum cinerariifolium</name>
    <dbReference type="NCBI Taxonomy" id="118510"/>
    <lineage>
        <taxon>Eukaryota</taxon>
        <taxon>Viridiplantae</taxon>
        <taxon>Streptophyta</taxon>
        <taxon>Embryophyta</taxon>
        <taxon>Tracheophyta</taxon>
        <taxon>Spermatophyta</taxon>
        <taxon>Magnoliopsida</taxon>
        <taxon>eudicotyledons</taxon>
        <taxon>Gunneridae</taxon>
        <taxon>Pentapetalae</taxon>
        <taxon>asterids</taxon>
        <taxon>campanulids</taxon>
        <taxon>Asterales</taxon>
        <taxon>Asteraceae</taxon>
        <taxon>Asteroideae</taxon>
        <taxon>Anthemideae</taxon>
        <taxon>Anthemidinae</taxon>
        <taxon>Tanacetum</taxon>
    </lineage>
</organism>
<proteinExistence type="predicted"/>
<comment type="caution">
    <text evidence="2">The sequence shown here is derived from an EMBL/GenBank/DDBJ whole genome shotgun (WGS) entry which is preliminary data.</text>
</comment>
<accession>A0A699TKA3</accession>
<feature type="region of interest" description="Disordered" evidence="1">
    <location>
        <begin position="1"/>
        <end position="35"/>
    </location>
</feature>